<evidence type="ECO:0000256" key="1">
    <source>
        <dbReference type="SAM" id="Coils"/>
    </source>
</evidence>
<keyword evidence="1" id="KW-0175">Coiled coil</keyword>
<sequence length="355" mass="41202">MGCSNAKIAALQEMKHIIAQITLENDQLEEERDKLKSQHDDRPEEEKDSLQDLRTMHNDLEKEIKELKDIMLDFLPIPESKDNSFTLVRTSIERITQIQLEIEEQSEQLREMVEKRKDLKKEHESLEQLIDSTEKEIEEIEKTVEKHEWTLKEQGYFDDSKIRDFEKQRSLVIEELRAADTTYKDIPEEDSISDDDGSTEKQSYENLITLSEIEINKEIQEVEGELNDIVSQIKDLDLTDVERQQMSNYVASLGNKLKAAGNMTNVKHQTLDGQDKINALKTEKKILKMEVEGLKKISRRDSGDNTSSKIQALNVILQKKNCREQVSKTVNDELVNDIEETLKKARELSSSLRKK</sequence>
<feature type="coiled-coil region" evidence="1">
    <location>
        <begin position="95"/>
        <end position="150"/>
    </location>
</feature>
<evidence type="ECO:0000313" key="4">
    <source>
        <dbReference type="Proteomes" id="UP000187209"/>
    </source>
</evidence>
<evidence type="ECO:0000313" key="3">
    <source>
        <dbReference type="EMBL" id="OMJ92008.1"/>
    </source>
</evidence>
<reference evidence="3 4" key="1">
    <citation type="submission" date="2016-11" db="EMBL/GenBank/DDBJ databases">
        <title>The macronuclear genome of Stentor coeruleus: a giant cell with tiny introns.</title>
        <authorList>
            <person name="Slabodnick M."/>
            <person name="Ruby J.G."/>
            <person name="Reiff S.B."/>
            <person name="Swart E.C."/>
            <person name="Gosai S."/>
            <person name="Prabakaran S."/>
            <person name="Witkowska E."/>
            <person name="Larue G.E."/>
            <person name="Fisher S."/>
            <person name="Freeman R.M."/>
            <person name="Gunawardena J."/>
            <person name="Chu W."/>
            <person name="Stover N.A."/>
            <person name="Gregory B.D."/>
            <person name="Nowacki M."/>
            <person name="Derisi J."/>
            <person name="Roy S.W."/>
            <person name="Marshall W.F."/>
            <person name="Sood P."/>
        </authorList>
    </citation>
    <scope>NUCLEOTIDE SEQUENCE [LARGE SCALE GENOMIC DNA]</scope>
    <source>
        <strain evidence="3">WM001</strain>
    </source>
</reference>
<dbReference type="AlphaFoldDB" id="A0A1R2CSQ4"/>
<keyword evidence="4" id="KW-1185">Reference proteome</keyword>
<name>A0A1R2CSQ4_9CILI</name>
<organism evidence="3 4">
    <name type="scientific">Stentor coeruleus</name>
    <dbReference type="NCBI Taxonomy" id="5963"/>
    <lineage>
        <taxon>Eukaryota</taxon>
        <taxon>Sar</taxon>
        <taxon>Alveolata</taxon>
        <taxon>Ciliophora</taxon>
        <taxon>Postciliodesmatophora</taxon>
        <taxon>Heterotrichea</taxon>
        <taxon>Heterotrichida</taxon>
        <taxon>Stentoridae</taxon>
        <taxon>Stentor</taxon>
    </lineage>
</organism>
<evidence type="ECO:0000256" key="2">
    <source>
        <dbReference type="SAM" id="MobiDB-lite"/>
    </source>
</evidence>
<feature type="compositionally biased region" description="Basic and acidic residues" evidence="2">
    <location>
        <begin position="31"/>
        <end position="55"/>
    </location>
</feature>
<dbReference type="EMBL" id="MPUH01000070">
    <property type="protein sequence ID" value="OMJ92008.1"/>
    <property type="molecule type" value="Genomic_DNA"/>
</dbReference>
<protein>
    <submittedName>
        <fullName evidence="3">Uncharacterized protein</fullName>
    </submittedName>
</protein>
<accession>A0A1R2CSQ4</accession>
<comment type="caution">
    <text evidence="3">The sequence shown here is derived from an EMBL/GenBank/DDBJ whole genome shotgun (WGS) entry which is preliminary data.</text>
</comment>
<feature type="region of interest" description="Disordered" evidence="2">
    <location>
        <begin position="27"/>
        <end position="55"/>
    </location>
</feature>
<proteinExistence type="predicted"/>
<dbReference type="Proteomes" id="UP000187209">
    <property type="component" value="Unassembled WGS sequence"/>
</dbReference>
<gene>
    <name evidence="3" type="ORF">SteCoe_5325</name>
</gene>